<dbReference type="Gene3D" id="3.30.1330.40">
    <property type="entry name" value="RutC-like"/>
    <property type="match status" value="1"/>
</dbReference>
<dbReference type="Proteomes" id="UP000193963">
    <property type="component" value="Unassembled WGS sequence"/>
</dbReference>
<dbReference type="RefSeq" id="WP_085887715.1">
    <property type="nucleotide sequence ID" value="NZ_FWFN01000003.1"/>
</dbReference>
<dbReference type="EMBL" id="FWFN01000003">
    <property type="protein sequence ID" value="SLN40596.1"/>
    <property type="molecule type" value="Genomic_DNA"/>
</dbReference>
<evidence type="ECO:0000313" key="1">
    <source>
        <dbReference type="EMBL" id="SLN40596.1"/>
    </source>
</evidence>
<name>A0A1X6Z4I1_9RHOB</name>
<dbReference type="SUPFAM" id="SSF55298">
    <property type="entry name" value="YjgF-like"/>
    <property type="match status" value="1"/>
</dbReference>
<gene>
    <name evidence="1" type="ORF">PSM7751_01861</name>
</gene>
<dbReference type="AlphaFoldDB" id="A0A1X6Z4I1"/>
<keyword evidence="2" id="KW-1185">Reference proteome</keyword>
<proteinExistence type="predicted"/>
<dbReference type="Pfam" id="PF01042">
    <property type="entry name" value="Ribonuc_L-PSP"/>
    <property type="match status" value="1"/>
</dbReference>
<sequence>MGKRRSIYLPDFAHKNPIPAACVIDGLLTTGIIYGLDPTTGRAAEGLEEQTRLMFQHLARILEAADMGPEHVLKLDVLLLDRSQRGPLNREWEVMFPDPDNRPVRQAMQADLDNGKLIQCNVTAFAAP</sequence>
<evidence type="ECO:0000313" key="2">
    <source>
        <dbReference type="Proteomes" id="UP000193963"/>
    </source>
</evidence>
<reference evidence="1 2" key="1">
    <citation type="submission" date="2017-03" db="EMBL/GenBank/DDBJ databases">
        <authorList>
            <person name="Afonso C.L."/>
            <person name="Miller P.J."/>
            <person name="Scott M.A."/>
            <person name="Spackman E."/>
            <person name="Goraichik I."/>
            <person name="Dimitrov K.M."/>
            <person name="Suarez D.L."/>
            <person name="Swayne D.E."/>
        </authorList>
    </citation>
    <scope>NUCLEOTIDE SEQUENCE [LARGE SCALE GENOMIC DNA]</scope>
    <source>
        <strain evidence="1 2">CECT 7751</strain>
    </source>
</reference>
<organism evidence="1 2">
    <name type="scientific">Pseudooceanicola marinus</name>
    <dbReference type="NCBI Taxonomy" id="396013"/>
    <lineage>
        <taxon>Bacteria</taxon>
        <taxon>Pseudomonadati</taxon>
        <taxon>Pseudomonadota</taxon>
        <taxon>Alphaproteobacteria</taxon>
        <taxon>Rhodobacterales</taxon>
        <taxon>Paracoccaceae</taxon>
        <taxon>Pseudooceanicola</taxon>
    </lineage>
</organism>
<dbReference type="InterPro" id="IPR035959">
    <property type="entry name" value="RutC-like_sf"/>
</dbReference>
<dbReference type="OrthoDB" id="9799840at2"/>
<protein>
    <submittedName>
        <fullName evidence="1">Endoribonuclease L-PSP</fullName>
    </submittedName>
</protein>
<dbReference type="InterPro" id="IPR006175">
    <property type="entry name" value="YjgF/YER057c/UK114"/>
</dbReference>
<accession>A0A1X6Z4I1</accession>